<dbReference type="GeneID" id="89942399"/>
<organism evidence="5 6">
    <name type="scientific">Canariomyces notabilis</name>
    <dbReference type="NCBI Taxonomy" id="2074819"/>
    <lineage>
        <taxon>Eukaryota</taxon>
        <taxon>Fungi</taxon>
        <taxon>Dikarya</taxon>
        <taxon>Ascomycota</taxon>
        <taxon>Pezizomycotina</taxon>
        <taxon>Sordariomycetes</taxon>
        <taxon>Sordariomycetidae</taxon>
        <taxon>Sordariales</taxon>
        <taxon>Chaetomiaceae</taxon>
        <taxon>Canariomyces</taxon>
    </lineage>
</organism>
<comment type="similarity">
    <text evidence="1">Belongs to the class-A beta-lactamase family.</text>
</comment>
<dbReference type="AlphaFoldDB" id="A0AAN6QC07"/>
<gene>
    <name evidence="5" type="ORF">N656DRAFT_802684</name>
</gene>
<dbReference type="SUPFAM" id="SSF56601">
    <property type="entry name" value="beta-lactamase/transpeptidase-like"/>
    <property type="match status" value="1"/>
</dbReference>
<dbReference type="PANTHER" id="PTHR43283:SF17">
    <property type="entry name" value="(LOVD), PUTATIVE (AFU_ORTHOLOGUE AFUA_5G00920)-RELATED"/>
    <property type="match status" value="1"/>
</dbReference>
<comment type="caution">
    <text evidence="5">The sequence shown here is derived from an EMBL/GenBank/DDBJ whole genome shotgun (WGS) entry which is preliminary data.</text>
</comment>
<keyword evidence="6" id="KW-1185">Reference proteome</keyword>
<protein>
    <submittedName>
        <fullName evidence="5">Beta-lactamase/transpeptidase-like protein</fullName>
    </submittedName>
</protein>
<dbReference type="InterPro" id="IPR001466">
    <property type="entry name" value="Beta-lactam-related"/>
</dbReference>
<reference evidence="5" key="2">
    <citation type="submission" date="2023-05" db="EMBL/GenBank/DDBJ databases">
        <authorList>
            <consortium name="Lawrence Berkeley National Laboratory"/>
            <person name="Steindorff A."/>
            <person name="Hensen N."/>
            <person name="Bonometti L."/>
            <person name="Westerberg I."/>
            <person name="Brannstrom I.O."/>
            <person name="Guillou S."/>
            <person name="Cros-Aarteil S."/>
            <person name="Calhoun S."/>
            <person name="Haridas S."/>
            <person name="Kuo A."/>
            <person name="Mondo S."/>
            <person name="Pangilinan J."/>
            <person name="Riley R."/>
            <person name="Labutti K."/>
            <person name="Andreopoulos B."/>
            <person name="Lipzen A."/>
            <person name="Chen C."/>
            <person name="Yanf M."/>
            <person name="Daum C."/>
            <person name="Ng V."/>
            <person name="Clum A."/>
            <person name="Ohm R."/>
            <person name="Martin F."/>
            <person name="Silar P."/>
            <person name="Natvig D."/>
            <person name="Lalanne C."/>
            <person name="Gautier V."/>
            <person name="Ament-Velasquez S.L."/>
            <person name="Kruys A."/>
            <person name="Hutchinson M.I."/>
            <person name="Powell A.J."/>
            <person name="Barry K."/>
            <person name="Miller A.N."/>
            <person name="Grigoriev I.V."/>
            <person name="Debuchy R."/>
            <person name="Gladieux P."/>
            <person name="Thoren M.H."/>
            <person name="Johannesson H."/>
        </authorList>
    </citation>
    <scope>NUCLEOTIDE SEQUENCE</scope>
    <source>
        <strain evidence="5">CBS 508.74</strain>
    </source>
</reference>
<dbReference type="PANTHER" id="PTHR43283">
    <property type="entry name" value="BETA-LACTAMASE-RELATED"/>
    <property type="match status" value="1"/>
</dbReference>
<evidence type="ECO:0000256" key="2">
    <source>
        <dbReference type="ARBA" id="ARBA00022801"/>
    </source>
</evidence>
<evidence type="ECO:0000259" key="4">
    <source>
        <dbReference type="Pfam" id="PF00144"/>
    </source>
</evidence>
<evidence type="ECO:0000313" key="5">
    <source>
        <dbReference type="EMBL" id="KAK4107388.1"/>
    </source>
</evidence>
<reference evidence="5" key="1">
    <citation type="journal article" date="2023" name="Mol. Phylogenet. Evol.">
        <title>Genome-scale phylogeny and comparative genomics of the fungal order Sordariales.</title>
        <authorList>
            <person name="Hensen N."/>
            <person name="Bonometti L."/>
            <person name="Westerberg I."/>
            <person name="Brannstrom I.O."/>
            <person name="Guillou S."/>
            <person name="Cros-Aarteil S."/>
            <person name="Calhoun S."/>
            <person name="Haridas S."/>
            <person name="Kuo A."/>
            <person name="Mondo S."/>
            <person name="Pangilinan J."/>
            <person name="Riley R."/>
            <person name="LaButti K."/>
            <person name="Andreopoulos B."/>
            <person name="Lipzen A."/>
            <person name="Chen C."/>
            <person name="Yan M."/>
            <person name="Daum C."/>
            <person name="Ng V."/>
            <person name="Clum A."/>
            <person name="Steindorff A."/>
            <person name="Ohm R.A."/>
            <person name="Martin F."/>
            <person name="Silar P."/>
            <person name="Natvig D.O."/>
            <person name="Lalanne C."/>
            <person name="Gautier V."/>
            <person name="Ament-Velasquez S.L."/>
            <person name="Kruys A."/>
            <person name="Hutchinson M.I."/>
            <person name="Powell A.J."/>
            <person name="Barry K."/>
            <person name="Miller A.N."/>
            <person name="Grigoriev I.V."/>
            <person name="Debuchy R."/>
            <person name="Gladieux P."/>
            <person name="Hiltunen Thoren M."/>
            <person name="Johannesson H."/>
        </authorList>
    </citation>
    <scope>NUCLEOTIDE SEQUENCE</scope>
    <source>
        <strain evidence="5">CBS 508.74</strain>
    </source>
</reference>
<dbReference type="RefSeq" id="XP_064664958.1">
    <property type="nucleotide sequence ID" value="XM_064818274.1"/>
</dbReference>
<sequence>MADKLNRILKERVAHDAATKDKLLGAAYVVINKDGLIYQGSAGRIRQPVESPAFATDSVTWMASMTKLVTATCVMQLVDRGLIKLDDDVRPLMPRLAKMQILEGFTSEGEDGKPILRDNPHPITLRHLLTHTTGLPYDIIIPDIMRWSQHVGRTVNNLSWTLDGFDTPLLFPPGEGWCYGTSIDWAGQVLESLTGLTLHEYARRNVLDPLGMARTGFLLDELLQPNSTEKLEGYVPGSLRNPETGELADTNPPGPSPPPVASGGAGLYGCAADYAKLLQALLKILAGSSEEVEGGGLVSKAAMDEMVRPQLKTDKQRADLKQSISMLLLTPELPADTPMDFGLIGAMNTQDVPGQRRKGSLTWSGICNSRWWMDPQTGIAGAMFVNVSPFGDKAAYELFRELEQAVYAELVPRKE</sequence>
<name>A0AAN6QC07_9PEZI</name>
<proteinExistence type="inferred from homology"/>
<evidence type="ECO:0000256" key="3">
    <source>
        <dbReference type="SAM" id="MobiDB-lite"/>
    </source>
</evidence>
<accession>A0AAN6QC07</accession>
<dbReference type="EMBL" id="MU853374">
    <property type="protein sequence ID" value="KAK4107388.1"/>
    <property type="molecule type" value="Genomic_DNA"/>
</dbReference>
<feature type="region of interest" description="Disordered" evidence="3">
    <location>
        <begin position="236"/>
        <end position="261"/>
    </location>
</feature>
<dbReference type="Proteomes" id="UP001302812">
    <property type="component" value="Unassembled WGS sequence"/>
</dbReference>
<evidence type="ECO:0000256" key="1">
    <source>
        <dbReference type="ARBA" id="ARBA00009009"/>
    </source>
</evidence>
<dbReference type="GO" id="GO:0016787">
    <property type="term" value="F:hydrolase activity"/>
    <property type="evidence" value="ECO:0007669"/>
    <property type="project" value="UniProtKB-KW"/>
</dbReference>
<dbReference type="InterPro" id="IPR050789">
    <property type="entry name" value="Diverse_Enzym_Activities"/>
</dbReference>
<feature type="domain" description="Beta-lactamase-related" evidence="4">
    <location>
        <begin position="12"/>
        <end position="398"/>
    </location>
</feature>
<dbReference type="Pfam" id="PF00144">
    <property type="entry name" value="Beta-lactamase"/>
    <property type="match status" value="1"/>
</dbReference>
<dbReference type="InterPro" id="IPR012338">
    <property type="entry name" value="Beta-lactam/transpept-like"/>
</dbReference>
<keyword evidence="2" id="KW-0378">Hydrolase</keyword>
<evidence type="ECO:0000313" key="6">
    <source>
        <dbReference type="Proteomes" id="UP001302812"/>
    </source>
</evidence>
<dbReference type="Gene3D" id="3.40.710.10">
    <property type="entry name" value="DD-peptidase/beta-lactamase superfamily"/>
    <property type="match status" value="1"/>
</dbReference>